<feature type="transmembrane region" description="Helical" evidence="10">
    <location>
        <begin position="123"/>
        <end position="144"/>
    </location>
</feature>
<dbReference type="PANTHER" id="PTHR11972:SF178">
    <property type="entry name" value="FERRIC REDUCTASE TRANSMEMBRANE COMPONENT 8-RELATED"/>
    <property type="match status" value="1"/>
</dbReference>
<keyword evidence="5" id="KW-0249">Electron transport</keyword>
<dbReference type="Proteomes" id="UP000774326">
    <property type="component" value="Unassembled WGS sequence"/>
</dbReference>
<keyword evidence="3 10" id="KW-0812">Transmembrane</keyword>
<feature type="domain" description="Ferric oxidoreductase" evidence="11">
    <location>
        <begin position="130"/>
        <end position="242"/>
    </location>
</feature>
<feature type="transmembrane region" description="Helical" evidence="10">
    <location>
        <begin position="165"/>
        <end position="185"/>
    </location>
</feature>
<feature type="transmembrane region" description="Helical" evidence="10">
    <location>
        <begin position="47"/>
        <end position="68"/>
    </location>
</feature>
<feature type="transmembrane region" description="Helical" evidence="10">
    <location>
        <begin position="200"/>
        <end position="220"/>
    </location>
</feature>
<evidence type="ECO:0000313" key="13">
    <source>
        <dbReference type="EMBL" id="KAH3674514.1"/>
    </source>
</evidence>
<dbReference type="SFLD" id="SFLDS00052">
    <property type="entry name" value="Ferric_Reductase_Domain"/>
    <property type="match status" value="1"/>
</dbReference>
<dbReference type="InterPro" id="IPR013121">
    <property type="entry name" value="Fe_red_NAD-bd_6"/>
</dbReference>
<dbReference type="GO" id="GO:0005886">
    <property type="term" value="C:plasma membrane"/>
    <property type="evidence" value="ECO:0007669"/>
    <property type="project" value="TreeGrafter"/>
</dbReference>
<dbReference type="OrthoDB" id="10006946at2759"/>
<dbReference type="EMBL" id="JAEUBG010005503">
    <property type="protein sequence ID" value="KAH3674514.1"/>
    <property type="molecule type" value="Genomic_DNA"/>
</dbReference>
<dbReference type="SUPFAM" id="SSF52343">
    <property type="entry name" value="Ferredoxin reductase-like, C-terminal NADP-linked domain"/>
    <property type="match status" value="1"/>
</dbReference>
<keyword evidence="2" id="KW-0285">Flavoprotein</keyword>
<dbReference type="SFLD" id="SFLDG01168">
    <property type="entry name" value="Ferric_reductase_subgroup_(FRE"/>
    <property type="match status" value="1"/>
</dbReference>
<dbReference type="GO" id="GO:0000293">
    <property type="term" value="F:ferric-chelate reductase activity"/>
    <property type="evidence" value="ECO:0007669"/>
    <property type="project" value="TreeGrafter"/>
</dbReference>
<dbReference type="InterPro" id="IPR013130">
    <property type="entry name" value="Fe3_Rdtase_TM_dom"/>
</dbReference>
<evidence type="ECO:0000256" key="6">
    <source>
        <dbReference type="ARBA" id="ARBA00022989"/>
    </source>
</evidence>
<proteinExistence type="predicted"/>
<evidence type="ECO:0000256" key="3">
    <source>
        <dbReference type="ARBA" id="ARBA00022692"/>
    </source>
</evidence>
<evidence type="ECO:0000256" key="5">
    <source>
        <dbReference type="ARBA" id="ARBA00022982"/>
    </source>
</evidence>
<dbReference type="Pfam" id="PF01794">
    <property type="entry name" value="Ferric_reduct"/>
    <property type="match status" value="1"/>
</dbReference>
<evidence type="ECO:0000256" key="7">
    <source>
        <dbReference type="ARBA" id="ARBA00023002"/>
    </source>
</evidence>
<dbReference type="PANTHER" id="PTHR11972">
    <property type="entry name" value="NADPH OXIDASE"/>
    <property type="match status" value="1"/>
</dbReference>
<dbReference type="SFLD" id="SFLDF00463">
    <property type="entry name" value="AIM14"/>
    <property type="match status" value="1"/>
</dbReference>
<dbReference type="CDD" id="cd06186">
    <property type="entry name" value="NOX_Duox_like_FAD_NADP"/>
    <property type="match status" value="1"/>
</dbReference>
<keyword evidence="9 10" id="KW-0472">Membrane</keyword>
<evidence type="ECO:0000256" key="2">
    <source>
        <dbReference type="ARBA" id="ARBA00022630"/>
    </source>
</evidence>
<comment type="caution">
    <text evidence="13">The sequence shown here is derived from an EMBL/GenBank/DDBJ whole genome shotgun (WGS) entry which is preliminary data.</text>
</comment>
<feature type="transmembrane region" description="Helical" evidence="10">
    <location>
        <begin position="100"/>
        <end position="117"/>
    </location>
</feature>
<keyword evidence="6 10" id="KW-1133">Transmembrane helix</keyword>
<reference evidence="13" key="2">
    <citation type="submission" date="2021-01" db="EMBL/GenBank/DDBJ databases">
        <authorList>
            <person name="Schikora-Tamarit M.A."/>
        </authorList>
    </citation>
    <scope>NUCLEOTIDE SEQUENCE</scope>
    <source>
        <strain evidence="13">CBS2887</strain>
    </source>
</reference>
<accession>A0A9P8PN90</accession>
<evidence type="ECO:0000259" key="11">
    <source>
        <dbReference type="Pfam" id="PF01794"/>
    </source>
</evidence>
<comment type="subcellular location">
    <subcellularLocation>
        <location evidence="1">Membrane</location>
        <topology evidence="1">Multi-pass membrane protein</topology>
    </subcellularLocation>
</comment>
<dbReference type="InterPro" id="IPR039261">
    <property type="entry name" value="FNR_nucleotide-bd"/>
</dbReference>
<dbReference type="Pfam" id="PF08030">
    <property type="entry name" value="NAD_binding_6"/>
    <property type="match status" value="1"/>
</dbReference>
<keyword evidence="8" id="KW-0406">Ion transport</keyword>
<keyword evidence="14" id="KW-1185">Reference proteome</keyword>
<evidence type="ECO:0000256" key="1">
    <source>
        <dbReference type="ARBA" id="ARBA00004141"/>
    </source>
</evidence>
<protein>
    <recommendedName>
        <fullName evidence="15">Ferric oxidoreductase domain-containing protein</fullName>
    </recommendedName>
</protein>
<dbReference type="InterPro" id="IPR050369">
    <property type="entry name" value="RBOH/FRE"/>
</dbReference>
<evidence type="ECO:0000256" key="10">
    <source>
        <dbReference type="SAM" id="Phobius"/>
    </source>
</evidence>
<keyword evidence="4" id="KW-0274">FAD</keyword>
<evidence type="ECO:0000313" key="14">
    <source>
        <dbReference type="Proteomes" id="UP000774326"/>
    </source>
</evidence>
<evidence type="ECO:0000256" key="9">
    <source>
        <dbReference type="ARBA" id="ARBA00023136"/>
    </source>
</evidence>
<dbReference type="GO" id="GO:0033215">
    <property type="term" value="P:reductive iron assimilation"/>
    <property type="evidence" value="ECO:0007669"/>
    <property type="project" value="TreeGrafter"/>
</dbReference>
<evidence type="ECO:0008006" key="15">
    <source>
        <dbReference type="Google" id="ProtNLM"/>
    </source>
</evidence>
<name>A0A9P8PN90_WICPI</name>
<feature type="domain" description="Ferric reductase NAD binding" evidence="12">
    <location>
        <begin position="409"/>
        <end position="691"/>
    </location>
</feature>
<gene>
    <name evidence="13" type="ORF">WICPIJ_009552</name>
</gene>
<evidence type="ECO:0000256" key="4">
    <source>
        <dbReference type="ARBA" id="ARBA00022827"/>
    </source>
</evidence>
<organism evidence="13 14">
    <name type="scientific">Wickerhamomyces pijperi</name>
    <name type="common">Yeast</name>
    <name type="synonym">Pichia pijperi</name>
    <dbReference type="NCBI Taxonomy" id="599730"/>
    <lineage>
        <taxon>Eukaryota</taxon>
        <taxon>Fungi</taxon>
        <taxon>Dikarya</taxon>
        <taxon>Ascomycota</taxon>
        <taxon>Saccharomycotina</taxon>
        <taxon>Saccharomycetes</taxon>
        <taxon>Phaffomycetales</taxon>
        <taxon>Wickerhamomycetaceae</taxon>
        <taxon>Wickerhamomyces</taxon>
    </lineage>
</organism>
<reference evidence="13" key="1">
    <citation type="journal article" date="2021" name="Open Biol.">
        <title>Shared evolutionary footprints suggest mitochondrial oxidative damage underlies multiple complex I losses in fungi.</title>
        <authorList>
            <person name="Schikora-Tamarit M.A."/>
            <person name="Marcet-Houben M."/>
            <person name="Nosek J."/>
            <person name="Gabaldon T."/>
        </authorList>
    </citation>
    <scope>NUCLEOTIDE SEQUENCE</scope>
    <source>
        <strain evidence="13">CBS2887</strain>
    </source>
</reference>
<keyword evidence="8" id="KW-0813">Transport</keyword>
<dbReference type="AlphaFoldDB" id="A0A9P8PN90"/>
<evidence type="ECO:0000259" key="12">
    <source>
        <dbReference type="Pfam" id="PF08030"/>
    </source>
</evidence>
<evidence type="ECO:0000256" key="8">
    <source>
        <dbReference type="ARBA" id="ARBA00023065"/>
    </source>
</evidence>
<keyword evidence="7" id="KW-0560">Oxidoreductase</keyword>
<sequence length="707" mass="81934">MELRTPTLTPSPHYKHQNISSYFHIPRWVDSITPEYKRLRLYVGKKYANQALVVSFLLIAMIPLWKMFKSKILSKKKPWSLKFNHSNWPWLHRILYHSEVSRIVIFWGIFSMFFIYIDTYEDLLFITKRLGRIAAASLPALLFLTMRPSPLPNTLYLALLPIHKWLSRIVVLESVLHTIFYMYYYYRIGAFYKCWKIDNLYGFVAMFAFLAIAITSLPKVRRACFNVFYFSHYLMTWVSVVTIHYHARPGVPYYTALNITILLSQILYRVYHTRSTVITSIQVSPSLEIVEFPKSDLARSPKLPAAHIRINNKHDLFFRNWFYHIVPLQHPFTIASLPNEHTVKLIIRKGRFPLKTNKEYYVTGAFEAEYDFITDSSNGWFSSIWRRNQPLQQRLFDSSFPMSRNIKAERVLIVVGGSGISFGLPLLRELSYNGVSARLIWVCKDIKDLNLLSHFKGTQGVECYITGDVNEDDIVIDYYEDSNIENDVFRIDTHESKDHNDLINEDDYEIDFTASFRKDQPVKTVPNSSKLPAFQQNFDKAHEHSALLEDPLSTKRLYGTHNTSMLTDFGEDYNCNSHSSVCKYQNCSASPPAKSYKSLVKSSISSEIDFEQFKNIKISRNIGLFYGRPNLNFSHYDWCLQSQCLGPVYNNVSGETECCRESGTHADHKVDRSKIWVVAAGPNGLVDHAKQWALDGGLQCHIESFAV</sequence>